<dbReference type="InterPro" id="IPR058531">
    <property type="entry name" value="Baseplate_J_M"/>
</dbReference>
<dbReference type="Pfam" id="PF26078">
    <property type="entry name" value="Baseplate_J_M"/>
    <property type="match status" value="1"/>
</dbReference>
<dbReference type="InterPro" id="IPR014507">
    <property type="entry name" value="Baseplate_assembly_J_pred"/>
</dbReference>
<dbReference type="EMBL" id="LT629748">
    <property type="protein sequence ID" value="SDS49750.1"/>
    <property type="molecule type" value="Genomic_DNA"/>
</dbReference>
<gene>
    <name evidence="2" type="ORF">SAMN05216198_2084</name>
</gene>
<evidence type="ECO:0000313" key="3">
    <source>
        <dbReference type="Proteomes" id="UP000243426"/>
    </source>
</evidence>
<feature type="domain" description="Baseplate J-like central" evidence="1">
    <location>
        <begin position="133"/>
        <end position="204"/>
    </location>
</feature>
<evidence type="ECO:0000259" key="1">
    <source>
        <dbReference type="Pfam" id="PF26078"/>
    </source>
</evidence>
<dbReference type="OrthoDB" id="9793802at2"/>
<dbReference type="InterPro" id="IPR052726">
    <property type="entry name" value="Phage_Baseplate_Hub"/>
</dbReference>
<sequence length="299" mass="32287">MSSFTTVDLTLLDPPDIVEALDYEVIFERKLATLVELDPEFNALVESDPAYKILQLSAYDEMMLRQRINESCRALMLAYAQDADLDQIAANFGVQRLVAASGDPSAIPPVPETYESNEDLRRRVQLSFEGFTTAGSQGSYVFAALNASGMVRDANADSLVPGEVLVYVLSREGNGTASEQLIEAVRAAVNAEKVRPMTDKVTVLSAAVNEYEIEAVITTYPGPDSEVVRAAAQAAAQDYVDAMHRMAYDVTLSGLYAALHQAGVQRVDLIQPAATIVNGEGQASYCTSIAVTVAENYDV</sequence>
<dbReference type="STRING" id="797277.SAMN05216198_2084"/>
<evidence type="ECO:0000313" key="2">
    <source>
        <dbReference type="EMBL" id="SDS49750.1"/>
    </source>
</evidence>
<accession>A0A1H1SP34</accession>
<proteinExistence type="predicted"/>
<protein>
    <submittedName>
        <fullName evidence="2">Phage-related baseplate assembly protein</fullName>
    </submittedName>
</protein>
<organism evidence="2 3">
    <name type="scientific">Halopseudomonas litoralis</name>
    <dbReference type="NCBI Taxonomy" id="797277"/>
    <lineage>
        <taxon>Bacteria</taxon>
        <taxon>Pseudomonadati</taxon>
        <taxon>Pseudomonadota</taxon>
        <taxon>Gammaproteobacteria</taxon>
        <taxon>Pseudomonadales</taxon>
        <taxon>Pseudomonadaceae</taxon>
        <taxon>Halopseudomonas</taxon>
    </lineage>
</organism>
<dbReference type="PANTHER" id="PTHR35862:SF1">
    <property type="entry name" value="FELS-2 PROPHAGE PROTEIN"/>
    <property type="match status" value="1"/>
</dbReference>
<dbReference type="AlphaFoldDB" id="A0A1H1SP34"/>
<dbReference type="Proteomes" id="UP000243426">
    <property type="component" value="Chromosome I"/>
</dbReference>
<reference evidence="3" key="1">
    <citation type="submission" date="2016-10" db="EMBL/GenBank/DDBJ databases">
        <authorList>
            <person name="Varghese N."/>
            <person name="Submissions S."/>
        </authorList>
    </citation>
    <scope>NUCLEOTIDE SEQUENCE [LARGE SCALE GENOMIC DNA]</scope>
    <source>
        <strain evidence="3">2SM5</strain>
    </source>
</reference>
<dbReference type="PANTHER" id="PTHR35862">
    <property type="entry name" value="FELS-2 PROPHAGE PROTEIN"/>
    <property type="match status" value="1"/>
</dbReference>
<keyword evidence="3" id="KW-1185">Reference proteome</keyword>
<name>A0A1H1SP34_9GAMM</name>
<dbReference type="PIRSF" id="PIRSF020481">
    <property type="entry name" value="BAP"/>
    <property type="match status" value="1"/>
</dbReference>
<dbReference type="RefSeq" id="WP_090273239.1">
    <property type="nucleotide sequence ID" value="NZ_LT629748.1"/>
</dbReference>